<keyword evidence="2" id="KW-1185">Reference proteome</keyword>
<gene>
    <name evidence="1" type="ORF">HMPREF9370_0375</name>
</gene>
<name>G4CMR6_9NEIS</name>
<protein>
    <submittedName>
        <fullName evidence="1">Uncharacterized protein</fullName>
    </submittedName>
</protein>
<dbReference type="EMBL" id="AGAZ01000013">
    <property type="protein sequence ID" value="EGZ50966.1"/>
    <property type="molecule type" value="Genomic_DNA"/>
</dbReference>
<dbReference type="HOGENOM" id="CLU_3236592_0_0_4"/>
<reference evidence="1 2" key="1">
    <citation type="submission" date="2011-06" db="EMBL/GenBank/DDBJ databases">
        <authorList>
            <person name="Muzny D."/>
            <person name="Qin X."/>
            <person name="Deng J."/>
            <person name="Jiang H."/>
            <person name="Liu Y."/>
            <person name="Qu J."/>
            <person name="Song X.-Z."/>
            <person name="Zhang L."/>
            <person name="Thornton R."/>
            <person name="Coyle M."/>
            <person name="Francisco L."/>
            <person name="Jackson L."/>
            <person name="Javaid M."/>
            <person name="Korchina V."/>
            <person name="Kovar C."/>
            <person name="Mata R."/>
            <person name="Mathew T."/>
            <person name="Ngo R."/>
            <person name="Nguyen L."/>
            <person name="Nguyen N."/>
            <person name="Okwuonu G."/>
            <person name="Ongeri F."/>
            <person name="Pham C."/>
            <person name="Simmons D."/>
            <person name="Wilczek-Boney K."/>
            <person name="Hale W."/>
            <person name="Jakkamsetti A."/>
            <person name="Pham P."/>
            <person name="Ruth R."/>
            <person name="San Lucas F."/>
            <person name="Warren J."/>
            <person name="Zhang J."/>
            <person name="Zhao Z."/>
            <person name="Zhou C."/>
            <person name="Zhu D."/>
            <person name="Lee S."/>
            <person name="Bess C."/>
            <person name="Blankenburg K."/>
            <person name="Forbes L."/>
            <person name="Fu Q."/>
            <person name="Gubbala S."/>
            <person name="Hirani K."/>
            <person name="Jayaseelan J.C."/>
            <person name="Lara F."/>
            <person name="Munidasa M."/>
            <person name="Palculict T."/>
            <person name="Patil S."/>
            <person name="Pu L.-L."/>
            <person name="Saada N."/>
            <person name="Tang L."/>
            <person name="Weissenberger G."/>
            <person name="Zhu Y."/>
            <person name="Hemphill L."/>
            <person name="Shang Y."/>
            <person name="Youmans B."/>
            <person name="Ayvaz T."/>
            <person name="Ross M."/>
            <person name="Santibanez J."/>
            <person name="Aqrawi P."/>
            <person name="Gross S."/>
            <person name="Joshi V."/>
            <person name="Fowler G."/>
            <person name="Nazareth L."/>
            <person name="Reid J."/>
            <person name="Worley K."/>
            <person name="Petrosino J."/>
            <person name="Highlander S."/>
            <person name="Gibbs R."/>
        </authorList>
    </citation>
    <scope>NUCLEOTIDE SEQUENCE [LARGE SCALE GENOMIC DNA]</scope>
    <source>
        <strain evidence="1 2">9715</strain>
    </source>
</reference>
<proteinExistence type="predicted"/>
<organism evidence="1 2">
    <name type="scientific">Neisseria wadsworthii 9715</name>
    <dbReference type="NCBI Taxonomy" id="1030841"/>
    <lineage>
        <taxon>Bacteria</taxon>
        <taxon>Pseudomonadati</taxon>
        <taxon>Pseudomonadota</taxon>
        <taxon>Betaproteobacteria</taxon>
        <taxon>Neisseriales</taxon>
        <taxon>Neisseriaceae</taxon>
        <taxon>Neisseria</taxon>
    </lineage>
</organism>
<dbReference type="AlphaFoldDB" id="G4CMR6"/>
<comment type="caution">
    <text evidence="1">The sequence shown here is derived from an EMBL/GenBank/DDBJ whole genome shotgun (WGS) entry which is preliminary data.</text>
</comment>
<evidence type="ECO:0000313" key="1">
    <source>
        <dbReference type="EMBL" id="EGZ50966.1"/>
    </source>
</evidence>
<evidence type="ECO:0000313" key="2">
    <source>
        <dbReference type="Proteomes" id="UP000005336"/>
    </source>
</evidence>
<dbReference type="Proteomes" id="UP000005336">
    <property type="component" value="Unassembled WGS sequence"/>
</dbReference>
<sequence>MGLPVLGGNIIIDYCSFYLPYACLNFFRQASYYCSLWKNGKSN</sequence>
<dbReference type="STRING" id="1030841.HMPREF9370_0375"/>
<accession>G4CMR6</accession>